<gene>
    <name evidence="1" type="ORF">XENOCAPTIV_001404</name>
</gene>
<accession>A0ABV0RF42</accession>
<name>A0ABV0RF42_9TELE</name>
<evidence type="ECO:0008006" key="3">
    <source>
        <dbReference type="Google" id="ProtNLM"/>
    </source>
</evidence>
<feature type="non-terminal residue" evidence="1">
    <location>
        <position position="1"/>
    </location>
</feature>
<organism evidence="1 2">
    <name type="scientific">Xenoophorus captivus</name>
    <dbReference type="NCBI Taxonomy" id="1517983"/>
    <lineage>
        <taxon>Eukaryota</taxon>
        <taxon>Metazoa</taxon>
        <taxon>Chordata</taxon>
        <taxon>Craniata</taxon>
        <taxon>Vertebrata</taxon>
        <taxon>Euteleostomi</taxon>
        <taxon>Actinopterygii</taxon>
        <taxon>Neopterygii</taxon>
        <taxon>Teleostei</taxon>
        <taxon>Neoteleostei</taxon>
        <taxon>Acanthomorphata</taxon>
        <taxon>Ovalentaria</taxon>
        <taxon>Atherinomorphae</taxon>
        <taxon>Cyprinodontiformes</taxon>
        <taxon>Goodeidae</taxon>
        <taxon>Xenoophorus</taxon>
    </lineage>
</organism>
<comment type="caution">
    <text evidence="1">The sequence shown here is derived from an EMBL/GenBank/DDBJ whole genome shotgun (WGS) entry which is preliminary data.</text>
</comment>
<sequence length="69" mass="7383">AQSHSPDEVRAVAAEGRLLEEARDELVVLHLVHVLLAEGSLAGEAARALRHLTVADGVSHLNEEAVREV</sequence>
<protein>
    <recommendedName>
        <fullName evidence="3">CARD domain-containing protein</fullName>
    </recommendedName>
</protein>
<keyword evidence="2" id="KW-1185">Reference proteome</keyword>
<proteinExistence type="predicted"/>
<evidence type="ECO:0000313" key="1">
    <source>
        <dbReference type="EMBL" id="MEQ2206669.1"/>
    </source>
</evidence>
<evidence type="ECO:0000313" key="2">
    <source>
        <dbReference type="Proteomes" id="UP001434883"/>
    </source>
</evidence>
<dbReference type="EMBL" id="JAHRIN010043144">
    <property type="protein sequence ID" value="MEQ2206669.1"/>
    <property type="molecule type" value="Genomic_DNA"/>
</dbReference>
<dbReference type="Proteomes" id="UP001434883">
    <property type="component" value="Unassembled WGS sequence"/>
</dbReference>
<reference evidence="1 2" key="1">
    <citation type="submission" date="2021-06" db="EMBL/GenBank/DDBJ databases">
        <authorList>
            <person name="Palmer J.M."/>
        </authorList>
    </citation>
    <scope>NUCLEOTIDE SEQUENCE [LARGE SCALE GENOMIC DNA]</scope>
    <source>
        <strain evidence="1 2">XC_2019</strain>
        <tissue evidence="1">Muscle</tissue>
    </source>
</reference>